<sequence length="74" mass="7935">MLSGEQIEAWIVGLVIGFAIFGVYFLPTIVAARRGAERTSAIAALNILVGWTFLGWVAAFVWALADRTAPKAQA</sequence>
<accession>A0A318TMH0</accession>
<dbReference type="OrthoDB" id="9814116at2"/>
<dbReference type="Pfam" id="PF14373">
    <property type="entry name" value="Imm_superinfect"/>
    <property type="match status" value="1"/>
</dbReference>
<gene>
    <name evidence="2" type="ORF">BJ122_102286</name>
</gene>
<dbReference type="Proteomes" id="UP000248148">
    <property type="component" value="Unassembled WGS sequence"/>
</dbReference>
<evidence type="ECO:0000313" key="3">
    <source>
        <dbReference type="Proteomes" id="UP000248148"/>
    </source>
</evidence>
<keyword evidence="1" id="KW-0812">Transmembrane</keyword>
<proteinExistence type="predicted"/>
<keyword evidence="1" id="KW-0472">Membrane</keyword>
<organism evidence="2 3">
    <name type="scientific">Rhodopseudomonas faecalis</name>
    <dbReference type="NCBI Taxonomy" id="99655"/>
    <lineage>
        <taxon>Bacteria</taxon>
        <taxon>Pseudomonadati</taxon>
        <taxon>Pseudomonadota</taxon>
        <taxon>Alphaproteobacteria</taxon>
        <taxon>Hyphomicrobiales</taxon>
        <taxon>Nitrobacteraceae</taxon>
        <taxon>Rhodopseudomonas</taxon>
    </lineage>
</organism>
<protein>
    <submittedName>
        <fullName evidence="2">T4 superinfection immunity protein</fullName>
    </submittedName>
</protein>
<feature type="transmembrane region" description="Helical" evidence="1">
    <location>
        <begin position="44"/>
        <end position="65"/>
    </location>
</feature>
<dbReference type="AlphaFoldDB" id="A0A318TMH0"/>
<evidence type="ECO:0000313" key="2">
    <source>
        <dbReference type="EMBL" id="PYF05060.1"/>
    </source>
</evidence>
<reference evidence="2 3" key="1">
    <citation type="submission" date="2018-06" db="EMBL/GenBank/DDBJ databases">
        <title>Genomic Encyclopedia of Archaeal and Bacterial Type Strains, Phase II (KMG-II): from individual species to whole genera.</title>
        <authorList>
            <person name="Goeker M."/>
        </authorList>
    </citation>
    <scope>NUCLEOTIDE SEQUENCE [LARGE SCALE GENOMIC DNA]</scope>
    <source>
        <strain evidence="2 3">JCM 11668</strain>
    </source>
</reference>
<keyword evidence="3" id="KW-1185">Reference proteome</keyword>
<name>A0A318TMH0_9BRAD</name>
<evidence type="ECO:0000256" key="1">
    <source>
        <dbReference type="SAM" id="Phobius"/>
    </source>
</evidence>
<dbReference type="InterPro" id="IPR016410">
    <property type="entry name" value="Phage_imm"/>
</dbReference>
<keyword evidence="1" id="KW-1133">Transmembrane helix</keyword>
<dbReference type="EMBL" id="QJTI01000002">
    <property type="protein sequence ID" value="PYF05060.1"/>
    <property type="molecule type" value="Genomic_DNA"/>
</dbReference>
<dbReference type="RefSeq" id="WP_110779695.1">
    <property type="nucleotide sequence ID" value="NZ_QJTI01000002.1"/>
</dbReference>
<comment type="caution">
    <text evidence="2">The sequence shown here is derived from an EMBL/GenBank/DDBJ whole genome shotgun (WGS) entry which is preliminary data.</text>
</comment>
<feature type="transmembrane region" description="Helical" evidence="1">
    <location>
        <begin position="12"/>
        <end position="32"/>
    </location>
</feature>